<gene>
    <name evidence="2" type="ORF">E2C01_000541</name>
</gene>
<evidence type="ECO:0000256" key="1">
    <source>
        <dbReference type="SAM" id="MobiDB-lite"/>
    </source>
</evidence>
<evidence type="ECO:0000313" key="3">
    <source>
        <dbReference type="Proteomes" id="UP000324222"/>
    </source>
</evidence>
<reference evidence="2 3" key="1">
    <citation type="submission" date="2019-05" db="EMBL/GenBank/DDBJ databases">
        <title>Another draft genome of Portunus trituberculatus and its Hox gene families provides insights of decapod evolution.</title>
        <authorList>
            <person name="Jeong J.-H."/>
            <person name="Song I."/>
            <person name="Kim S."/>
            <person name="Choi T."/>
            <person name="Kim D."/>
            <person name="Ryu S."/>
            <person name="Kim W."/>
        </authorList>
    </citation>
    <scope>NUCLEOTIDE SEQUENCE [LARGE SCALE GENOMIC DNA]</scope>
    <source>
        <tissue evidence="2">Muscle</tissue>
    </source>
</reference>
<keyword evidence="3" id="KW-1185">Reference proteome</keyword>
<dbReference type="EMBL" id="VSRR010000013">
    <property type="protein sequence ID" value="MPC07973.1"/>
    <property type="molecule type" value="Genomic_DNA"/>
</dbReference>
<feature type="region of interest" description="Disordered" evidence="1">
    <location>
        <begin position="1"/>
        <end position="26"/>
    </location>
</feature>
<dbReference type="Proteomes" id="UP000324222">
    <property type="component" value="Unassembled WGS sequence"/>
</dbReference>
<name>A0A5B7CK06_PORTR</name>
<organism evidence="2 3">
    <name type="scientific">Portunus trituberculatus</name>
    <name type="common">Swimming crab</name>
    <name type="synonym">Neptunus trituberculatus</name>
    <dbReference type="NCBI Taxonomy" id="210409"/>
    <lineage>
        <taxon>Eukaryota</taxon>
        <taxon>Metazoa</taxon>
        <taxon>Ecdysozoa</taxon>
        <taxon>Arthropoda</taxon>
        <taxon>Crustacea</taxon>
        <taxon>Multicrustacea</taxon>
        <taxon>Malacostraca</taxon>
        <taxon>Eumalacostraca</taxon>
        <taxon>Eucarida</taxon>
        <taxon>Decapoda</taxon>
        <taxon>Pleocyemata</taxon>
        <taxon>Brachyura</taxon>
        <taxon>Eubrachyura</taxon>
        <taxon>Portunoidea</taxon>
        <taxon>Portunidae</taxon>
        <taxon>Portuninae</taxon>
        <taxon>Portunus</taxon>
    </lineage>
</organism>
<comment type="caution">
    <text evidence="2">The sequence shown here is derived from an EMBL/GenBank/DDBJ whole genome shotgun (WGS) entry which is preliminary data.</text>
</comment>
<sequence>MEVRGRHFNTGRTCFLAPPRPAKSPLPVWQAATQGPSRFRFGPLPDGPHHDPGVPYIPCGGARTSLARPVPPSDR</sequence>
<dbReference type="AlphaFoldDB" id="A0A5B7CK06"/>
<accession>A0A5B7CK06</accession>
<protein>
    <submittedName>
        <fullName evidence="2">Uncharacterized protein</fullName>
    </submittedName>
</protein>
<evidence type="ECO:0000313" key="2">
    <source>
        <dbReference type="EMBL" id="MPC07973.1"/>
    </source>
</evidence>
<proteinExistence type="predicted"/>